<dbReference type="InterPro" id="IPR021345">
    <property type="entry name" value="DUF2961"/>
</dbReference>
<dbReference type="AlphaFoldDB" id="A0A1M4WC38"/>
<dbReference type="STRING" id="1122155.SAMN02745158_01543"/>
<sequence length="128" mass="15022">MFFIDGEEYPSLNGTGTEDYFNHTWGMQRNAYPLFETIVHEGDTDGFQVSYRFHFKDPVCFEKSLKVTIEHEHANHLSDNWSSTTYWYQTLPTSKKVTILPVEERLPNVPTPPGRELKLPEMTYEMKL</sequence>
<protein>
    <submittedName>
        <fullName evidence="1">Uncharacterized protein</fullName>
    </submittedName>
</protein>
<gene>
    <name evidence="1" type="ORF">SAMN02745158_01543</name>
</gene>
<reference evidence="1 2" key="1">
    <citation type="submission" date="2016-11" db="EMBL/GenBank/DDBJ databases">
        <authorList>
            <person name="Jaros S."/>
            <person name="Januszkiewicz K."/>
            <person name="Wedrychowicz H."/>
        </authorList>
    </citation>
    <scope>NUCLEOTIDE SEQUENCE [LARGE SCALE GENOMIC DNA]</scope>
    <source>
        <strain evidence="1 2">DSM 17459</strain>
    </source>
</reference>
<dbReference type="Proteomes" id="UP000184245">
    <property type="component" value="Unassembled WGS sequence"/>
</dbReference>
<evidence type="ECO:0000313" key="1">
    <source>
        <dbReference type="EMBL" id="SHE78838.1"/>
    </source>
</evidence>
<organism evidence="1 2">
    <name type="scientific">Lactonifactor longoviformis DSM 17459</name>
    <dbReference type="NCBI Taxonomy" id="1122155"/>
    <lineage>
        <taxon>Bacteria</taxon>
        <taxon>Bacillati</taxon>
        <taxon>Bacillota</taxon>
        <taxon>Clostridia</taxon>
        <taxon>Eubacteriales</taxon>
        <taxon>Clostridiaceae</taxon>
        <taxon>Lactonifactor</taxon>
    </lineage>
</organism>
<proteinExistence type="predicted"/>
<dbReference type="Pfam" id="PF11175">
    <property type="entry name" value="DUF2961"/>
    <property type="match status" value="1"/>
</dbReference>
<evidence type="ECO:0000313" key="2">
    <source>
        <dbReference type="Proteomes" id="UP000184245"/>
    </source>
</evidence>
<accession>A0A1M4WC38</accession>
<dbReference type="EMBL" id="FQVI01000006">
    <property type="protein sequence ID" value="SHE78838.1"/>
    <property type="molecule type" value="Genomic_DNA"/>
</dbReference>
<name>A0A1M4WC38_9CLOT</name>
<keyword evidence="2" id="KW-1185">Reference proteome</keyword>
<dbReference type="Gene3D" id="2.60.120.1390">
    <property type="match status" value="1"/>
</dbReference>